<protein>
    <submittedName>
        <fullName evidence="1">Uncharacterized protein</fullName>
    </submittedName>
</protein>
<dbReference type="Proteomes" id="UP001153148">
    <property type="component" value="Unassembled WGS sequence"/>
</dbReference>
<sequence length="64" mass="7922">MKLKTTHIKQISKPRFLYYIWKKVQKRWIGTYKNFCNLKFVLFYIEPAKTRETFVCVALKTFQR</sequence>
<keyword evidence="2" id="KW-1185">Reference proteome</keyword>
<organism evidence="1 2">
    <name type="scientific">Timema podura</name>
    <name type="common">Walking stick</name>
    <dbReference type="NCBI Taxonomy" id="61482"/>
    <lineage>
        <taxon>Eukaryota</taxon>
        <taxon>Metazoa</taxon>
        <taxon>Ecdysozoa</taxon>
        <taxon>Arthropoda</taxon>
        <taxon>Hexapoda</taxon>
        <taxon>Insecta</taxon>
        <taxon>Pterygota</taxon>
        <taxon>Neoptera</taxon>
        <taxon>Polyneoptera</taxon>
        <taxon>Phasmatodea</taxon>
        <taxon>Timematodea</taxon>
        <taxon>Timematoidea</taxon>
        <taxon>Timematidae</taxon>
        <taxon>Timema</taxon>
    </lineage>
</organism>
<name>A0ABN7NLY3_TIMPD</name>
<evidence type="ECO:0000313" key="1">
    <source>
        <dbReference type="EMBL" id="CAG2054330.1"/>
    </source>
</evidence>
<dbReference type="EMBL" id="CAJPIN010001220">
    <property type="protein sequence ID" value="CAG2054330.1"/>
    <property type="molecule type" value="Genomic_DNA"/>
</dbReference>
<comment type="caution">
    <text evidence="1">The sequence shown here is derived from an EMBL/GenBank/DDBJ whole genome shotgun (WGS) entry which is preliminary data.</text>
</comment>
<gene>
    <name evidence="1" type="ORF">TPAB3V08_LOCUS1360</name>
</gene>
<reference evidence="1" key="1">
    <citation type="submission" date="2021-03" db="EMBL/GenBank/DDBJ databases">
        <authorList>
            <person name="Tran Van P."/>
        </authorList>
    </citation>
    <scope>NUCLEOTIDE SEQUENCE</scope>
</reference>
<evidence type="ECO:0000313" key="2">
    <source>
        <dbReference type="Proteomes" id="UP001153148"/>
    </source>
</evidence>
<accession>A0ABN7NLY3</accession>
<proteinExistence type="predicted"/>